<accession>A0A183Q460</accession>
<reference evidence="2 3" key="1">
    <citation type="submission" date="2018-11" db="EMBL/GenBank/DDBJ databases">
        <authorList>
            <consortium name="Pathogen Informatics"/>
        </authorList>
    </citation>
    <scope>NUCLEOTIDE SEQUENCE [LARGE SCALE GENOMIC DNA]</scope>
    <source>
        <strain>Denwood</strain>
        <strain evidence="3">Zambia</strain>
    </source>
</reference>
<feature type="compositionally biased region" description="Basic and acidic residues" evidence="1">
    <location>
        <begin position="61"/>
        <end position="83"/>
    </location>
</feature>
<sequence length="114" mass="13296">MYTVIFPFFLKKKQLLIQKSTKSTFGKITIEVNTRPHRLPLRDIILPNAIDSQQILGLELGRRQHTEKAAREGNMKQLHDTTKKLSGKNSKPERPVKDKEGRPIPEIQQQQNRW</sequence>
<name>A0A183Q460_9TREM</name>
<evidence type="ECO:0000313" key="2">
    <source>
        <dbReference type="EMBL" id="VDP84762.1"/>
    </source>
</evidence>
<proteinExistence type="predicted"/>
<protein>
    <submittedName>
        <fullName evidence="2">Uncharacterized protein</fullName>
    </submittedName>
</protein>
<feature type="non-terminal residue" evidence="2">
    <location>
        <position position="114"/>
    </location>
</feature>
<evidence type="ECO:0000313" key="3">
    <source>
        <dbReference type="Proteomes" id="UP000269396"/>
    </source>
</evidence>
<feature type="region of interest" description="Disordered" evidence="1">
    <location>
        <begin position="61"/>
        <end position="114"/>
    </location>
</feature>
<dbReference type="AlphaFoldDB" id="A0A183Q460"/>
<dbReference type="Proteomes" id="UP000269396">
    <property type="component" value="Unassembled WGS sequence"/>
</dbReference>
<gene>
    <name evidence="2" type="ORF">SMTD_LOCUS21396</name>
</gene>
<feature type="compositionally biased region" description="Basic and acidic residues" evidence="1">
    <location>
        <begin position="90"/>
        <end position="103"/>
    </location>
</feature>
<evidence type="ECO:0000256" key="1">
    <source>
        <dbReference type="SAM" id="MobiDB-lite"/>
    </source>
</evidence>
<organism evidence="2 3">
    <name type="scientific">Schistosoma mattheei</name>
    <dbReference type="NCBI Taxonomy" id="31246"/>
    <lineage>
        <taxon>Eukaryota</taxon>
        <taxon>Metazoa</taxon>
        <taxon>Spiralia</taxon>
        <taxon>Lophotrochozoa</taxon>
        <taxon>Platyhelminthes</taxon>
        <taxon>Trematoda</taxon>
        <taxon>Digenea</taxon>
        <taxon>Strigeidida</taxon>
        <taxon>Schistosomatoidea</taxon>
        <taxon>Schistosomatidae</taxon>
        <taxon>Schistosoma</taxon>
    </lineage>
</organism>
<keyword evidence="3" id="KW-1185">Reference proteome</keyword>
<dbReference type="EMBL" id="UZAL01047186">
    <property type="protein sequence ID" value="VDP84762.1"/>
    <property type="molecule type" value="Genomic_DNA"/>
</dbReference>